<evidence type="ECO:0008006" key="3">
    <source>
        <dbReference type="Google" id="ProtNLM"/>
    </source>
</evidence>
<dbReference type="GO" id="GO:0002143">
    <property type="term" value="P:tRNA wobble position uridine thiolation"/>
    <property type="evidence" value="ECO:0007669"/>
    <property type="project" value="InterPro"/>
</dbReference>
<protein>
    <recommendedName>
        <fullName evidence="3">Sulfurtransferase complex subunit TusB</fullName>
    </recommendedName>
</protein>
<dbReference type="InterPro" id="IPR007215">
    <property type="entry name" value="Sulphur_relay_TusB/DsrH"/>
</dbReference>
<gene>
    <name evidence="1" type="ORF">IBG28_14230</name>
</gene>
<dbReference type="InterPro" id="IPR027396">
    <property type="entry name" value="DsrEFH-like"/>
</dbReference>
<keyword evidence="2" id="KW-1185">Reference proteome</keyword>
<name>A0A7H1J2Y5_9GAMM</name>
<dbReference type="Proteomes" id="UP000516370">
    <property type="component" value="Chromosome"/>
</dbReference>
<dbReference type="GO" id="GO:0005737">
    <property type="term" value="C:cytoplasm"/>
    <property type="evidence" value="ECO:0007669"/>
    <property type="project" value="InterPro"/>
</dbReference>
<reference evidence="1 2" key="1">
    <citation type="submission" date="2020-09" db="EMBL/GenBank/DDBJ databases">
        <title>Complete genome sequence of an Arctic sea ice bacterium Marinomonas arctica BSI20414.</title>
        <authorList>
            <person name="Liao L."/>
            <person name="Chen B."/>
        </authorList>
    </citation>
    <scope>NUCLEOTIDE SEQUENCE [LARGE SCALE GENOMIC DNA]</scope>
    <source>
        <strain evidence="1 2">BSI20414</strain>
    </source>
</reference>
<evidence type="ECO:0000313" key="2">
    <source>
        <dbReference type="Proteomes" id="UP000516370"/>
    </source>
</evidence>
<dbReference type="SUPFAM" id="SSF75169">
    <property type="entry name" value="DsrEFH-like"/>
    <property type="match status" value="1"/>
</dbReference>
<dbReference type="Gene3D" id="3.40.1260.10">
    <property type="entry name" value="DsrEFH-like"/>
    <property type="match status" value="1"/>
</dbReference>
<organism evidence="1 2">
    <name type="scientific">Marinomonas arctica</name>
    <dbReference type="NCBI Taxonomy" id="383750"/>
    <lineage>
        <taxon>Bacteria</taxon>
        <taxon>Pseudomonadati</taxon>
        <taxon>Pseudomonadota</taxon>
        <taxon>Gammaproteobacteria</taxon>
        <taxon>Oceanospirillales</taxon>
        <taxon>Oceanospirillaceae</taxon>
        <taxon>Marinomonas</taxon>
    </lineage>
</organism>
<dbReference type="KEGG" id="mard:IBG28_14230"/>
<dbReference type="OrthoDB" id="9795117at2"/>
<dbReference type="Pfam" id="PF04077">
    <property type="entry name" value="DsrH"/>
    <property type="match status" value="1"/>
</dbReference>
<accession>A0A7H1J2Y5</accession>
<proteinExistence type="predicted"/>
<dbReference type="AlphaFoldDB" id="A0A7H1J2Y5"/>
<sequence>MRLHQINQLTYPEPLESTWQNSLQTNDQVLLIESGILRTVQNAAPLQTAIETKNTQLYYLQSDAVAYGISPKIGIGLSDQEWVDLTFAAEANISW</sequence>
<dbReference type="EMBL" id="CP061081">
    <property type="protein sequence ID" value="QNT04851.1"/>
    <property type="molecule type" value="Genomic_DNA"/>
</dbReference>
<dbReference type="RefSeq" id="WP_111606869.1">
    <property type="nucleotide sequence ID" value="NZ_BMLJ01000010.1"/>
</dbReference>
<evidence type="ECO:0000313" key="1">
    <source>
        <dbReference type="EMBL" id="QNT04851.1"/>
    </source>
</evidence>